<evidence type="ECO:0000313" key="3">
    <source>
        <dbReference type="Proteomes" id="UP000820977"/>
    </source>
</evidence>
<name>A0ABX2B6E4_9BACT</name>
<sequence>MSIIKDFRTYYRSLDKYKKAFWIYLFLIFIEGAMRKWFMPGLSNLWFMCREPIVIWIVISSMNGRYLKSNLAKGFMAIGAVTLFSAITMGHHSIPIALYGFRIWFFHIPFIFIMSQRLNRTDLIKIMQFLCIVFIPMTVLYVLQFLTPPNNIINAAVGGEVAEGTGTANGAVRPPGTFAHCLGSSYYNPIVTCIFAVVMFSNNYRKQILEFKLGFPILTTCVVLTLITSVSRGTILQSAITILFVSLIMTFAKIGNSFFKVLFSLLCLMLLIFIISKIKVGDMYLLDPVINRFTTAAEHEGGTSGIFLSRILEPYIFWHNMGEVADIPFMGYGIGFGSNFAAKAFTGGAWMLGEWSSQIVYAEMGILFGAIVFFMRTCYPIKLFFKSMKTLKKNHDILPITLWTLSLQYFANGNINVVYSLGFIVILMIMLIVSIKTSHRI</sequence>
<keyword evidence="1" id="KW-0812">Transmembrane</keyword>
<feature type="transmembrane region" description="Helical" evidence="1">
    <location>
        <begin position="211"/>
        <end position="229"/>
    </location>
</feature>
<feature type="transmembrane region" description="Helical" evidence="1">
    <location>
        <begin position="126"/>
        <end position="146"/>
    </location>
</feature>
<feature type="transmembrane region" description="Helical" evidence="1">
    <location>
        <begin position="355"/>
        <end position="374"/>
    </location>
</feature>
<evidence type="ECO:0000256" key="1">
    <source>
        <dbReference type="SAM" id="Phobius"/>
    </source>
</evidence>
<gene>
    <name evidence="2" type="ORF">HPS54_08500</name>
</gene>
<evidence type="ECO:0008006" key="4">
    <source>
        <dbReference type="Google" id="ProtNLM"/>
    </source>
</evidence>
<feature type="transmembrane region" description="Helical" evidence="1">
    <location>
        <begin position="186"/>
        <end position="204"/>
    </location>
</feature>
<feature type="transmembrane region" description="Helical" evidence="1">
    <location>
        <begin position="417"/>
        <end position="435"/>
    </location>
</feature>
<dbReference type="EMBL" id="JABKKJ010000013">
    <property type="protein sequence ID" value="NPE25550.1"/>
    <property type="molecule type" value="Genomic_DNA"/>
</dbReference>
<accession>A0ABX2B6E4</accession>
<comment type="caution">
    <text evidence="2">The sequence shown here is derived from an EMBL/GenBank/DDBJ whole genome shotgun (WGS) entry which is preliminary data.</text>
</comment>
<feature type="transmembrane region" description="Helical" evidence="1">
    <location>
        <begin position="96"/>
        <end position="114"/>
    </location>
</feature>
<dbReference type="RefSeq" id="WP_172345015.1">
    <property type="nucleotide sequence ID" value="NZ_CATJFF010000077.1"/>
</dbReference>
<keyword evidence="1" id="KW-1133">Transmembrane helix</keyword>
<evidence type="ECO:0000313" key="2">
    <source>
        <dbReference type="EMBL" id="NPE25550.1"/>
    </source>
</evidence>
<keyword evidence="3" id="KW-1185">Reference proteome</keyword>
<protein>
    <recommendedName>
        <fullName evidence="4">O-antigen ligase family protein</fullName>
    </recommendedName>
</protein>
<organism evidence="2 3">
    <name type="scientific">Xylanibacter caecicola</name>
    <dbReference type="NCBI Taxonomy" id="2736294"/>
    <lineage>
        <taxon>Bacteria</taxon>
        <taxon>Pseudomonadati</taxon>
        <taxon>Bacteroidota</taxon>
        <taxon>Bacteroidia</taxon>
        <taxon>Bacteroidales</taxon>
        <taxon>Prevotellaceae</taxon>
        <taxon>Xylanibacter</taxon>
    </lineage>
</organism>
<dbReference type="Proteomes" id="UP000820977">
    <property type="component" value="Unassembled WGS sequence"/>
</dbReference>
<feature type="transmembrane region" description="Helical" evidence="1">
    <location>
        <begin position="235"/>
        <end position="252"/>
    </location>
</feature>
<proteinExistence type="predicted"/>
<keyword evidence="1" id="KW-0472">Membrane</keyword>
<feature type="transmembrane region" description="Helical" evidence="1">
    <location>
        <begin position="21"/>
        <end position="39"/>
    </location>
</feature>
<reference evidence="2 3" key="1">
    <citation type="submission" date="2020-05" db="EMBL/GenBank/DDBJ databases">
        <title>Distinct polysaccharide utilization as determinants for interspecies competition between intestinal Prevotella spp.</title>
        <authorList>
            <person name="Galvez E.J.C."/>
            <person name="Iljazovic A."/>
            <person name="Strowig T."/>
        </authorList>
    </citation>
    <scope>NUCLEOTIDE SEQUENCE [LARGE SCALE GENOMIC DNA]</scope>
    <source>
        <strain evidence="2 3">PCHR</strain>
    </source>
</reference>
<feature type="transmembrane region" description="Helical" evidence="1">
    <location>
        <begin position="259"/>
        <end position="278"/>
    </location>
</feature>